<feature type="transmembrane region" description="Helical" evidence="1">
    <location>
        <begin position="59"/>
        <end position="81"/>
    </location>
</feature>
<name>A0A9D1PJI6_9BACI</name>
<evidence type="ECO:0000313" key="3">
    <source>
        <dbReference type="Proteomes" id="UP000823937"/>
    </source>
</evidence>
<reference evidence="2" key="2">
    <citation type="submission" date="2021-04" db="EMBL/GenBank/DDBJ databases">
        <authorList>
            <person name="Gilroy R."/>
        </authorList>
    </citation>
    <scope>NUCLEOTIDE SEQUENCE</scope>
    <source>
        <strain evidence="2">CHK169-2315</strain>
    </source>
</reference>
<feature type="transmembrane region" description="Helical" evidence="1">
    <location>
        <begin position="93"/>
        <end position="114"/>
    </location>
</feature>
<dbReference type="EMBL" id="DXHX01000010">
    <property type="protein sequence ID" value="HIV73561.1"/>
    <property type="molecule type" value="Genomic_DNA"/>
</dbReference>
<keyword evidence="1" id="KW-1133">Transmembrane helix</keyword>
<proteinExistence type="predicted"/>
<feature type="transmembrane region" description="Helical" evidence="1">
    <location>
        <begin position="6"/>
        <end position="23"/>
    </location>
</feature>
<keyword evidence="1" id="KW-0472">Membrane</keyword>
<comment type="caution">
    <text evidence="2">The sequence shown here is derived from an EMBL/GenBank/DDBJ whole genome shotgun (WGS) entry which is preliminary data.</text>
</comment>
<evidence type="ECO:0000256" key="1">
    <source>
        <dbReference type="SAM" id="Phobius"/>
    </source>
</evidence>
<feature type="transmembrane region" description="Helical" evidence="1">
    <location>
        <begin position="28"/>
        <end position="47"/>
    </location>
</feature>
<feature type="transmembrane region" description="Helical" evidence="1">
    <location>
        <begin position="126"/>
        <end position="144"/>
    </location>
</feature>
<keyword evidence="1" id="KW-0812">Transmembrane</keyword>
<accession>A0A9D1PJI6</accession>
<sequence>MFFAILFSIVIILLLLRLVTWMMGLGYVMAVVVDVLVIGGCSIYYAHNEWFVHIASGKAVYFWDVLLFVLIGFVYGVIVVLGTSMFPRIAGLFHYIIAWITTGFLYVFINYAVFGVVFGPLLDNEQMNTVVHIVIISVLALFIYNSRMRIFKQNLT</sequence>
<dbReference type="AlphaFoldDB" id="A0A9D1PJI6"/>
<protein>
    <submittedName>
        <fullName evidence="2">Uncharacterized protein</fullName>
    </submittedName>
</protein>
<evidence type="ECO:0000313" key="2">
    <source>
        <dbReference type="EMBL" id="HIV73561.1"/>
    </source>
</evidence>
<reference evidence="2" key="1">
    <citation type="journal article" date="2021" name="PeerJ">
        <title>Extensive microbial diversity within the chicken gut microbiome revealed by metagenomics and culture.</title>
        <authorList>
            <person name="Gilroy R."/>
            <person name="Ravi A."/>
            <person name="Getino M."/>
            <person name="Pursley I."/>
            <person name="Horton D.L."/>
            <person name="Alikhan N.F."/>
            <person name="Baker D."/>
            <person name="Gharbi K."/>
            <person name="Hall N."/>
            <person name="Watson M."/>
            <person name="Adriaenssens E.M."/>
            <person name="Foster-Nyarko E."/>
            <person name="Jarju S."/>
            <person name="Secka A."/>
            <person name="Antonio M."/>
            <person name="Oren A."/>
            <person name="Chaudhuri R.R."/>
            <person name="La Ragione R."/>
            <person name="Hildebrand F."/>
            <person name="Pallen M.J."/>
        </authorList>
    </citation>
    <scope>NUCLEOTIDE SEQUENCE</scope>
    <source>
        <strain evidence="2">CHK169-2315</strain>
    </source>
</reference>
<organism evidence="2 3">
    <name type="scientific">Candidatus Pseudogracilibacillus intestinigallinarum</name>
    <dbReference type="NCBI Taxonomy" id="2838742"/>
    <lineage>
        <taxon>Bacteria</taxon>
        <taxon>Bacillati</taxon>
        <taxon>Bacillota</taxon>
        <taxon>Bacilli</taxon>
        <taxon>Bacillales</taxon>
        <taxon>Bacillaceae</taxon>
        <taxon>Pseudogracilibacillus</taxon>
    </lineage>
</organism>
<gene>
    <name evidence="2" type="ORF">H9895_00590</name>
</gene>
<dbReference type="Proteomes" id="UP000823937">
    <property type="component" value="Unassembled WGS sequence"/>
</dbReference>